<organism evidence="2 3">
    <name type="scientific">Cytospora chrysosperma</name>
    <name type="common">Cytospora canker fungus</name>
    <name type="synonym">Sphaeria chrysosperma</name>
    <dbReference type="NCBI Taxonomy" id="252740"/>
    <lineage>
        <taxon>Eukaryota</taxon>
        <taxon>Fungi</taxon>
        <taxon>Dikarya</taxon>
        <taxon>Ascomycota</taxon>
        <taxon>Pezizomycotina</taxon>
        <taxon>Sordariomycetes</taxon>
        <taxon>Sordariomycetidae</taxon>
        <taxon>Diaporthales</taxon>
        <taxon>Cytosporaceae</taxon>
        <taxon>Cytospora</taxon>
    </lineage>
</organism>
<comment type="caution">
    <text evidence="2">The sequence shown here is derived from an EMBL/GenBank/DDBJ whole genome shotgun (WGS) entry which is preliminary data.</text>
</comment>
<gene>
    <name evidence="2" type="ORF">VSDG_09789</name>
</gene>
<dbReference type="EMBL" id="LJZO01000082">
    <property type="protein sequence ID" value="ROV87473.1"/>
    <property type="molecule type" value="Genomic_DNA"/>
</dbReference>
<dbReference type="GO" id="GO:0008168">
    <property type="term" value="F:methyltransferase activity"/>
    <property type="evidence" value="ECO:0007669"/>
    <property type="project" value="InterPro"/>
</dbReference>
<protein>
    <recommendedName>
        <fullName evidence="1">Ribosomal RNA methyltransferase FtsJ domain-containing protein</fullName>
    </recommendedName>
</protein>
<name>A0A423V9F8_CYTCH</name>
<evidence type="ECO:0000313" key="2">
    <source>
        <dbReference type="EMBL" id="ROV87473.1"/>
    </source>
</evidence>
<dbReference type="OrthoDB" id="417125at2759"/>
<feature type="domain" description="Ribosomal RNA methyltransferase FtsJ" evidence="1">
    <location>
        <begin position="125"/>
        <end position="308"/>
    </location>
</feature>
<dbReference type="Proteomes" id="UP000284375">
    <property type="component" value="Unassembled WGS sequence"/>
</dbReference>
<evidence type="ECO:0000259" key="1">
    <source>
        <dbReference type="Pfam" id="PF01728"/>
    </source>
</evidence>
<dbReference type="Gene3D" id="3.40.50.150">
    <property type="entry name" value="Vaccinia Virus protein VP39"/>
    <property type="match status" value="1"/>
</dbReference>
<reference evidence="2 3" key="1">
    <citation type="submission" date="2015-09" db="EMBL/GenBank/DDBJ databases">
        <title>Host preference determinants of Valsa canker pathogens revealed by comparative genomics.</title>
        <authorList>
            <person name="Yin Z."/>
            <person name="Huang L."/>
        </authorList>
    </citation>
    <scope>NUCLEOTIDE SEQUENCE [LARGE SCALE GENOMIC DNA]</scope>
    <source>
        <strain evidence="2 3">YSFL</strain>
    </source>
</reference>
<dbReference type="GO" id="GO:0032259">
    <property type="term" value="P:methylation"/>
    <property type="evidence" value="ECO:0007669"/>
    <property type="project" value="InterPro"/>
</dbReference>
<accession>A0A423V9F8</accession>
<dbReference type="Pfam" id="PF01728">
    <property type="entry name" value="FtsJ"/>
    <property type="match status" value="1"/>
</dbReference>
<dbReference type="AlphaFoldDB" id="A0A423V9F8"/>
<dbReference type="STRING" id="252740.A0A423V9F8"/>
<sequence length="389" mass="44053">METVTEALIELKLNKEAQPPPTANAAADDATLQQDTAAAEDTYERNKKKVTTYFLENDAGFRRLCEVRDKGWKSKDADRFFKNQRHQADQGRGVTVGYMHKMMQMIAKEMQGKTRAFSIKTPATETPTILDLCAAPGLFLEHAIKVNRGASALGFTLPYHHGGYTLSVKRGARINIKFLDITMLAEDMGVTDQEIPPENPHAQDFRPAEFHAGQVFDLVLCDGQVLRNHQPHRAAYREGREASRLLLTQLALGLDHLRPGGTMVVLLHRLESWDTVLLLRTFTKISSVELFKPRSGHAVKSSFYMIAKDVQSKQPEAVAAVEQWKEIWRTATFETDEQRWREVRRHVGADIPDVDAFLREFGPEVARMGREVWDIQADALERAPFMRKG</sequence>
<keyword evidence="3" id="KW-1185">Reference proteome</keyword>
<proteinExistence type="predicted"/>
<dbReference type="InterPro" id="IPR029063">
    <property type="entry name" value="SAM-dependent_MTases_sf"/>
</dbReference>
<dbReference type="SUPFAM" id="SSF53335">
    <property type="entry name" value="S-adenosyl-L-methionine-dependent methyltransferases"/>
    <property type="match status" value="1"/>
</dbReference>
<evidence type="ECO:0000313" key="3">
    <source>
        <dbReference type="Proteomes" id="UP000284375"/>
    </source>
</evidence>
<dbReference type="InterPro" id="IPR002877">
    <property type="entry name" value="RNA_MeTrfase_FtsJ_dom"/>
</dbReference>